<dbReference type="EMBL" id="JAFCMP010000129">
    <property type="protein sequence ID" value="KAG5185499.1"/>
    <property type="molecule type" value="Genomic_DNA"/>
</dbReference>
<feature type="compositionally biased region" description="Low complexity" evidence="1">
    <location>
        <begin position="346"/>
        <end position="357"/>
    </location>
</feature>
<evidence type="ECO:0000256" key="1">
    <source>
        <dbReference type="SAM" id="MobiDB-lite"/>
    </source>
</evidence>
<gene>
    <name evidence="2" type="ORF">JKP88DRAFT_289202</name>
</gene>
<accession>A0A836CHA1</accession>
<dbReference type="PANTHER" id="PTHR31469">
    <property type="entry name" value="OS07G0633600 PROTEIN"/>
    <property type="match status" value="1"/>
</dbReference>
<keyword evidence="3" id="KW-1185">Reference proteome</keyword>
<sequence length="596" mass="64007">MAVMPPLGVADSTQVTLSMPAISAPGMTASALAAAPCPPSPAFKEAHSIVTTAEQEALELASRYSRAPSPADLLYTNIAETCVERKRALAEATSRVTAAPPPPPPPRRKASPADLLYINITEAKASPADLLYTNITEACVERKRALAGTDACAAVRRQYRHSEKYCTGHPYTDLSFLLSAGILPPPPQPPREKIEECRAKRYLLWTRNTLDFFAGHQHKWFSLSCALFSLSCALWEAHRLGRTLVLDSFTGIDKTHIGGEYHADVPFTAWYNSNAMAGLPQGGLFWHEFVQGCGAPGILQEGSGDVAVGTGDVAVVPPSASHADMLAHAGVPLLVREWDASALRRSATTTASLTDSSGRPDMRGSVTTTMPPSLTDSSGRPDVRYGYQVCHRPDVPSARWPKVVSEPGVDYSMPEGLKSRPYADWVYSTTRAMLDDLKAEGAALGAQVVCVHVRRGDMVRAPGMRARYPSLDRDTFAEAISICKHGAWYPSLDRDTSAEAILATLAPRVPQGTILYIATNERDPAAYFAPLAARYAVRALGDYVDLAAPPGRLLLPSSLALFDYAMLTRCPAVIPTFASEAASGGFEGLSLSPLTK</sequence>
<protein>
    <submittedName>
        <fullName evidence="2">Uncharacterized protein</fullName>
    </submittedName>
</protein>
<dbReference type="AlphaFoldDB" id="A0A836CHA1"/>
<dbReference type="PANTHER" id="PTHR31469:SF8">
    <property type="entry name" value="OS07G0641000 PROTEIN"/>
    <property type="match status" value="1"/>
</dbReference>
<feature type="compositionally biased region" description="Polar residues" evidence="1">
    <location>
        <begin position="365"/>
        <end position="378"/>
    </location>
</feature>
<comment type="caution">
    <text evidence="2">The sequence shown here is derived from an EMBL/GenBank/DDBJ whole genome shotgun (WGS) entry which is preliminary data.</text>
</comment>
<dbReference type="Proteomes" id="UP000664859">
    <property type="component" value="Unassembled WGS sequence"/>
</dbReference>
<feature type="region of interest" description="Disordered" evidence="1">
    <location>
        <begin position="92"/>
        <end position="111"/>
    </location>
</feature>
<reference evidence="2" key="1">
    <citation type="submission" date="2021-02" db="EMBL/GenBank/DDBJ databases">
        <title>First Annotated Genome of the Yellow-green Alga Tribonema minus.</title>
        <authorList>
            <person name="Mahan K.M."/>
        </authorList>
    </citation>
    <scope>NUCLEOTIDE SEQUENCE</scope>
    <source>
        <strain evidence="2">UTEX B ZZ1240</strain>
    </source>
</reference>
<evidence type="ECO:0000313" key="2">
    <source>
        <dbReference type="EMBL" id="KAG5185499.1"/>
    </source>
</evidence>
<proteinExistence type="predicted"/>
<name>A0A836CHA1_9STRA</name>
<feature type="region of interest" description="Disordered" evidence="1">
    <location>
        <begin position="346"/>
        <end position="381"/>
    </location>
</feature>
<evidence type="ECO:0000313" key="3">
    <source>
        <dbReference type="Proteomes" id="UP000664859"/>
    </source>
</evidence>
<organism evidence="2 3">
    <name type="scientific">Tribonema minus</name>
    <dbReference type="NCBI Taxonomy" id="303371"/>
    <lineage>
        <taxon>Eukaryota</taxon>
        <taxon>Sar</taxon>
        <taxon>Stramenopiles</taxon>
        <taxon>Ochrophyta</taxon>
        <taxon>PX clade</taxon>
        <taxon>Xanthophyceae</taxon>
        <taxon>Tribonematales</taxon>
        <taxon>Tribonemataceae</taxon>
        <taxon>Tribonema</taxon>
    </lineage>
</organism>